<protein>
    <submittedName>
        <fullName evidence="1">Uncharacterized protein</fullName>
    </submittedName>
</protein>
<proteinExistence type="predicted"/>
<dbReference type="HOGENOM" id="CLU_2070426_0_0_3"/>
<dbReference type="RefSeq" id="WP_015185789.1">
    <property type="nucleotide sequence ID" value="NC_019738.1"/>
</dbReference>
<keyword evidence="2" id="KW-1185">Reference proteome</keyword>
<evidence type="ECO:0000313" key="2">
    <source>
        <dbReference type="Proteomes" id="UP000010471"/>
    </source>
</evidence>
<dbReference type="STRING" id="1173027.Mic7113_6061"/>
<evidence type="ECO:0000313" key="1">
    <source>
        <dbReference type="EMBL" id="AFZ21660.1"/>
    </source>
</evidence>
<dbReference type="KEGG" id="mic:Mic7113_6061"/>
<dbReference type="Proteomes" id="UP000010471">
    <property type="component" value="Chromosome"/>
</dbReference>
<dbReference type="EMBL" id="CP003630">
    <property type="protein sequence ID" value="AFZ21660.1"/>
    <property type="molecule type" value="Genomic_DNA"/>
</dbReference>
<name>K9WMN6_9CYAN</name>
<gene>
    <name evidence="1" type="ORF">Mic7113_6061</name>
</gene>
<reference evidence="1 2" key="1">
    <citation type="submission" date="2012-06" db="EMBL/GenBank/DDBJ databases">
        <title>Finished chromosome of genome of Microcoleus sp. PCC 7113.</title>
        <authorList>
            <consortium name="US DOE Joint Genome Institute"/>
            <person name="Gugger M."/>
            <person name="Coursin T."/>
            <person name="Rippka R."/>
            <person name="Tandeau De Marsac N."/>
            <person name="Huntemann M."/>
            <person name="Wei C.-L."/>
            <person name="Han J."/>
            <person name="Detter J.C."/>
            <person name="Han C."/>
            <person name="Tapia R."/>
            <person name="Chen A."/>
            <person name="Kyrpides N."/>
            <person name="Mavromatis K."/>
            <person name="Markowitz V."/>
            <person name="Szeto E."/>
            <person name="Ivanova N."/>
            <person name="Pagani I."/>
            <person name="Pati A."/>
            <person name="Goodwin L."/>
            <person name="Nordberg H.P."/>
            <person name="Cantor M.N."/>
            <person name="Hua S.X."/>
            <person name="Woyke T."/>
            <person name="Kerfeld C.A."/>
        </authorList>
    </citation>
    <scope>NUCLEOTIDE SEQUENCE [LARGE SCALE GENOMIC DNA]</scope>
    <source>
        <strain evidence="1 2">PCC 7113</strain>
    </source>
</reference>
<organism evidence="1 2">
    <name type="scientific">Allocoleopsis franciscana PCC 7113</name>
    <dbReference type="NCBI Taxonomy" id="1173027"/>
    <lineage>
        <taxon>Bacteria</taxon>
        <taxon>Bacillati</taxon>
        <taxon>Cyanobacteriota</taxon>
        <taxon>Cyanophyceae</taxon>
        <taxon>Coleofasciculales</taxon>
        <taxon>Coleofasciculaceae</taxon>
        <taxon>Allocoleopsis</taxon>
        <taxon>Allocoleopsis franciscana</taxon>
    </lineage>
</organism>
<sequence>MSITPWASQPLEAGINQALSAMEAGMHVALIATFDLKTCKVSDVVEEVLTHPELKAFDFIPVRDENDIVGVLYRPYSRKCSTGCLYRSFCQRTDSNTSRISGNSQIIIDIGGVRDEIG</sequence>
<dbReference type="AlphaFoldDB" id="K9WMN6"/>
<accession>K9WMN6</accession>